<accession>A0A7C5N8R9</accession>
<evidence type="ECO:0000256" key="1">
    <source>
        <dbReference type="ARBA" id="ARBA00004651"/>
    </source>
</evidence>
<proteinExistence type="predicted"/>
<feature type="transmembrane region" description="Helical" evidence="6">
    <location>
        <begin position="66"/>
        <end position="87"/>
    </location>
</feature>
<dbReference type="Pfam" id="PF03626">
    <property type="entry name" value="COX4_pro"/>
    <property type="match status" value="1"/>
</dbReference>
<reference evidence="7" key="1">
    <citation type="journal article" date="2020" name="mSystems">
        <title>Genome- and Community-Level Interaction Insights into Carbon Utilization and Element Cycling Functions of Hydrothermarchaeota in Hydrothermal Sediment.</title>
        <authorList>
            <person name="Zhou Z."/>
            <person name="Liu Y."/>
            <person name="Xu W."/>
            <person name="Pan J."/>
            <person name="Luo Z.H."/>
            <person name="Li M."/>
        </authorList>
    </citation>
    <scope>NUCLEOTIDE SEQUENCE [LARGE SCALE GENOMIC DNA]</scope>
    <source>
        <strain evidence="7">HyVt-535</strain>
    </source>
</reference>
<sequence length="90" mass="10533">MNQKRLFLRPCTWVYVTLMFLTFITWFVGVNNLSGRFFAFMVLGFALLKGQLIGDYFMGLKQVAGLWRWVIFIWLALVGTLISVAFWQTL</sequence>
<dbReference type="AlphaFoldDB" id="A0A7C5N8R9"/>
<keyword evidence="5 6" id="KW-0472">Membrane</keyword>
<organism evidence="7">
    <name type="scientific">Thiolapillus brandeum</name>
    <dbReference type="NCBI Taxonomy" id="1076588"/>
    <lineage>
        <taxon>Bacteria</taxon>
        <taxon>Pseudomonadati</taxon>
        <taxon>Pseudomonadota</taxon>
        <taxon>Gammaproteobacteria</taxon>
        <taxon>Chromatiales</taxon>
        <taxon>Sedimenticolaceae</taxon>
        <taxon>Thiolapillus</taxon>
    </lineage>
</organism>
<protein>
    <submittedName>
        <fullName evidence="7">O-succinylhomoserine sulfhydrylase</fullName>
    </submittedName>
</protein>
<dbReference type="GO" id="GO:0005886">
    <property type="term" value="C:plasma membrane"/>
    <property type="evidence" value="ECO:0007669"/>
    <property type="project" value="UniProtKB-SubCell"/>
</dbReference>
<keyword evidence="4 6" id="KW-1133">Transmembrane helix</keyword>
<evidence type="ECO:0000256" key="4">
    <source>
        <dbReference type="ARBA" id="ARBA00022989"/>
    </source>
</evidence>
<dbReference type="EMBL" id="DROM01000365">
    <property type="protein sequence ID" value="HHH13786.1"/>
    <property type="molecule type" value="Genomic_DNA"/>
</dbReference>
<evidence type="ECO:0000256" key="3">
    <source>
        <dbReference type="ARBA" id="ARBA00022692"/>
    </source>
</evidence>
<evidence type="ECO:0000256" key="6">
    <source>
        <dbReference type="SAM" id="Phobius"/>
    </source>
</evidence>
<dbReference type="Proteomes" id="UP000886100">
    <property type="component" value="Unassembled WGS sequence"/>
</dbReference>
<dbReference type="InterPro" id="IPR005171">
    <property type="entry name" value="Cyt_c_oxidase_su4_prok"/>
</dbReference>
<feature type="transmembrane region" description="Helical" evidence="6">
    <location>
        <begin position="12"/>
        <end position="29"/>
    </location>
</feature>
<evidence type="ECO:0000256" key="2">
    <source>
        <dbReference type="ARBA" id="ARBA00022475"/>
    </source>
</evidence>
<comment type="caution">
    <text evidence="7">The sequence shown here is derived from an EMBL/GenBank/DDBJ whole genome shotgun (WGS) entry which is preliminary data.</text>
</comment>
<comment type="subcellular location">
    <subcellularLocation>
        <location evidence="1">Cell membrane</location>
        <topology evidence="1">Multi-pass membrane protein</topology>
    </subcellularLocation>
</comment>
<keyword evidence="2" id="KW-1003">Cell membrane</keyword>
<evidence type="ECO:0000313" key="7">
    <source>
        <dbReference type="EMBL" id="HHH13786.1"/>
    </source>
</evidence>
<gene>
    <name evidence="7" type="ORF">ENJ98_06070</name>
</gene>
<name>A0A7C5N8R9_9GAMM</name>
<keyword evidence="3 6" id="KW-0812">Transmembrane</keyword>
<evidence type="ECO:0000256" key="5">
    <source>
        <dbReference type="ARBA" id="ARBA00023136"/>
    </source>
</evidence>